<reference evidence="1" key="1">
    <citation type="submission" date="2023-06" db="EMBL/GenBank/DDBJ databases">
        <title>Genome-scale phylogeny and comparative genomics of the fungal order Sordariales.</title>
        <authorList>
            <consortium name="Lawrence Berkeley National Laboratory"/>
            <person name="Hensen N."/>
            <person name="Bonometti L."/>
            <person name="Westerberg I."/>
            <person name="Brannstrom I.O."/>
            <person name="Guillou S."/>
            <person name="Cros-Aarteil S."/>
            <person name="Calhoun S."/>
            <person name="Haridas S."/>
            <person name="Kuo A."/>
            <person name="Mondo S."/>
            <person name="Pangilinan J."/>
            <person name="Riley R."/>
            <person name="Labutti K."/>
            <person name="Andreopoulos B."/>
            <person name="Lipzen A."/>
            <person name="Chen C."/>
            <person name="Yanf M."/>
            <person name="Daum C."/>
            <person name="Ng V."/>
            <person name="Clum A."/>
            <person name="Steindorff A."/>
            <person name="Ohm R."/>
            <person name="Martin F."/>
            <person name="Silar P."/>
            <person name="Natvig D."/>
            <person name="Lalanne C."/>
            <person name="Gautier V."/>
            <person name="Ament-Velasquez S.L."/>
            <person name="Kruys A."/>
            <person name="Hutchinson M.I."/>
            <person name="Powell A.J."/>
            <person name="Barry K."/>
            <person name="Miller A.N."/>
            <person name="Grigoriev I.V."/>
            <person name="Debuchy R."/>
            <person name="Gladieux P."/>
            <person name="Thoren M.H."/>
            <person name="Johannesson H."/>
        </authorList>
    </citation>
    <scope>NUCLEOTIDE SEQUENCE</scope>
    <source>
        <strain evidence="1">SMH2532-1</strain>
    </source>
</reference>
<dbReference type="EMBL" id="JAULSV010000007">
    <property type="protein sequence ID" value="KAK0639597.1"/>
    <property type="molecule type" value="Genomic_DNA"/>
</dbReference>
<accession>A0AA39XUD2</accession>
<keyword evidence="2" id="KW-1185">Reference proteome</keyword>
<comment type="caution">
    <text evidence="1">The sequence shown here is derived from an EMBL/GenBank/DDBJ whole genome shotgun (WGS) entry which is preliminary data.</text>
</comment>
<gene>
    <name evidence="1" type="ORF">B0T16DRAFT_497649</name>
</gene>
<evidence type="ECO:0000313" key="1">
    <source>
        <dbReference type="EMBL" id="KAK0639597.1"/>
    </source>
</evidence>
<sequence>MSQLPVTTVDFSGDISRGIAGAQVSDDDFDEEDALGLAALRRLRGNSESMRVLEPMVKQIVDQITTKVRDLTGCDPGEPTVRVFDFIRGSMISSSPTFILALPRRKDPERAPKLPMVVFAESGTIIKVRFWGFCEAECRGYLLKSGITMSVKEVVSVMMVRFDHVETSIASRVEADNRG</sequence>
<evidence type="ECO:0000313" key="2">
    <source>
        <dbReference type="Proteomes" id="UP001174936"/>
    </source>
</evidence>
<dbReference type="Proteomes" id="UP001174936">
    <property type="component" value="Unassembled WGS sequence"/>
</dbReference>
<proteinExistence type="predicted"/>
<name>A0AA39XUD2_9PEZI</name>
<dbReference type="AlphaFoldDB" id="A0AA39XUD2"/>
<protein>
    <submittedName>
        <fullName evidence="1">Uncharacterized protein</fullName>
    </submittedName>
</protein>
<organism evidence="1 2">
    <name type="scientific">Cercophora newfieldiana</name>
    <dbReference type="NCBI Taxonomy" id="92897"/>
    <lineage>
        <taxon>Eukaryota</taxon>
        <taxon>Fungi</taxon>
        <taxon>Dikarya</taxon>
        <taxon>Ascomycota</taxon>
        <taxon>Pezizomycotina</taxon>
        <taxon>Sordariomycetes</taxon>
        <taxon>Sordariomycetidae</taxon>
        <taxon>Sordariales</taxon>
        <taxon>Lasiosphaeriaceae</taxon>
        <taxon>Cercophora</taxon>
    </lineage>
</organism>